<keyword evidence="8" id="KW-1185">Reference proteome</keyword>
<dbReference type="Pfam" id="PF02078">
    <property type="entry name" value="Synapsin"/>
    <property type="match status" value="1"/>
</dbReference>
<dbReference type="SUPFAM" id="SSF56059">
    <property type="entry name" value="Glutathione synthetase ATP-binding domain-like"/>
    <property type="match status" value="2"/>
</dbReference>
<dbReference type="GeneID" id="102804826"/>
<dbReference type="PRINTS" id="PR01368">
    <property type="entry name" value="SYNAPSIN"/>
</dbReference>
<dbReference type="Gene3D" id="3.40.50.20">
    <property type="match status" value="2"/>
</dbReference>
<evidence type="ECO:0000259" key="6">
    <source>
        <dbReference type="Pfam" id="PF02078"/>
    </source>
</evidence>
<feature type="compositionally biased region" description="Low complexity" evidence="5">
    <location>
        <begin position="475"/>
        <end position="504"/>
    </location>
</feature>
<dbReference type="RefSeq" id="XP_006820290.1">
    <property type="nucleotide sequence ID" value="XM_006820227.1"/>
</dbReference>
<evidence type="ECO:0000313" key="8">
    <source>
        <dbReference type="Proteomes" id="UP000694865"/>
    </source>
</evidence>
<gene>
    <name evidence="9" type="primary">LOC102804826</name>
</gene>
<evidence type="ECO:0000259" key="7">
    <source>
        <dbReference type="Pfam" id="PF02750"/>
    </source>
</evidence>
<feature type="compositionally biased region" description="Polar residues" evidence="5">
    <location>
        <begin position="456"/>
        <end position="472"/>
    </location>
</feature>
<evidence type="ECO:0000256" key="4">
    <source>
        <dbReference type="ARBA" id="ARBA00034103"/>
    </source>
</evidence>
<dbReference type="InterPro" id="IPR020898">
    <property type="entry name" value="Synapsin_ATP-bd_dom"/>
</dbReference>
<dbReference type="Gene3D" id="3.30.470.20">
    <property type="entry name" value="ATP-grasp fold, B domain"/>
    <property type="match status" value="2"/>
</dbReference>
<feature type="domain" description="Synapsin ATP-binding" evidence="7">
    <location>
        <begin position="166"/>
        <end position="224"/>
    </location>
</feature>
<evidence type="ECO:0000256" key="1">
    <source>
        <dbReference type="ARBA" id="ARBA00008243"/>
    </source>
</evidence>
<dbReference type="Proteomes" id="UP000694865">
    <property type="component" value="Unplaced"/>
</dbReference>
<sequence>MNFLRRRFSDPNAAANIPNGYLQGIGVDDNRERVLQAAGASPQTIRRDLGFLSSLTGRTEPKGKTKTLLVIDDPHTDWSKYFRGKKIHGEYDIRVEQCEFSELNLASYSDGGTMVDMQLYRQGTKIVRSFKPAFVLIRQHARGMGVQEDWKNLVLGFQYGCIPSVNSWESIYNFMDKPWVFAQLLKLQDKHGKEKFPVIDQSYFPNHKEMVTTPNFPLICKLRQKTFVGNIHKHAVFVFNPTLPIKVNFDLRTSDPHDSDIVISGMSISKCKLLVKEDHENLGVRVENHHDFQDIASVVAVTNCYATIEPYIDAKYDIRIQKIGTNYKAFMRTSISGNWKANTGSSVLEQIAVTDRFKFWVDECCEIFGGLEVVAVEAIHGKDGKDYIIEVNDSAMTLLGENQDEDRRQISDVVVQKMNVLVKSTPPSMRKTPSGQQLLASSQSSSPTAASGPSGNVTPKSNTGAQSPSTPKVITPSASPQKPSTSSPASSQRSTPPTAHRSPPNINPPPKVSPPEEEDTFKNLKRTFANIFGDIN</sequence>
<comment type="similarity">
    <text evidence="1">Belongs to the synapsin family.</text>
</comment>
<dbReference type="InterPro" id="IPR016185">
    <property type="entry name" value="PreATP-grasp_dom_sf"/>
</dbReference>
<dbReference type="Pfam" id="PF02750">
    <property type="entry name" value="Synapsin_C"/>
    <property type="match status" value="2"/>
</dbReference>
<name>A0ABM0MJU9_SACKO</name>
<evidence type="ECO:0000313" key="9">
    <source>
        <dbReference type="RefSeq" id="XP_006820290.1"/>
    </source>
</evidence>
<organism evidence="8 9">
    <name type="scientific">Saccoglossus kowalevskii</name>
    <name type="common">Acorn worm</name>
    <dbReference type="NCBI Taxonomy" id="10224"/>
    <lineage>
        <taxon>Eukaryota</taxon>
        <taxon>Metazoa</taxon>
        <taxon>Hemichordata</taxon>
        <taxon>Enteropneusta</taxon>
        <taxon>Harrimaniidae</taxon>
        <taxon>Saccoglossus</taxon>
    </lineage>
</organism>
<dbReference type="InterPro" id="IPR020897">
    <property type="entry name" value="Synapsin_pre-ATP-grasp_dom"/>
</dbReference>
<protein>
    <submittedName>
        <fullName evidence="9">Synapsin-2-like</fullName>
    </submittedName>
</protein>
<feature type="domain" description="Synapsin ATP-binding" evidence="7">
    <location>
        <begin position="279"/>
        <end position="419"/>
    </location>
</feature>
<dbReference type="Pfam" id="PF10581">
    <property type="entry name" value="Synapsin_N"/>
    <property type="match status" value="1"/>
</dbReference>
<evidence type="ECO:0000256" key="5">
    <source>
        <dbReference type="SAM" id="MobiDB-lite"/>
    </source>
</evidence>
<dbReference type="PANTHER" id="PTHR10841:SF17">
    <property type="entry name" value="SYNAPSIN"/>
    <property type="match status" value="1"/>
</dbReference>
<evidence type="ECO:0000256" key="2">
    <source>
        <dbReference type="ARBA" id="ARBA00022553"/>
    </source>
</evidence>
<reference evidence="9" key="1">
    <citation type="submission" date="2025-08" db="UniProtKB">
        <authorList>
            <consortium name="RefSeq"/>
        </authorList>
    </citation>
    <scope>IDENTIFICATION</scope>
    <source>
        <tissue evidence="9">Testes</tissue>
    </source>
</reference>
<dbReference type="InterPro" id="IPR001359">
    <property type="entry name" value="Synapsin"/>
</dbReference>
<proteinExistence type="inferred from homology"/>
<feature type="domain" description="Synapsin pre-ATP-grasp" evidence="6">
    <location>
        <begin position="63"/>
        <end position="164"/>
    </location>
</feature>
<accession>A0ABM0MJU9</accession>
<feature type="region of interest" description="Disordered" evidence="5">
    <location>
        <begin position="421"/>
        <end position="519"/>
    </location>
</feature>
<dbReference type="InterPro" id="IPR013815">
    <property type="entry name" value="ATP_grasp_subdomain_1"/>
</dbReference>
<evidence type="ECO:0000256" key="3">
    <source>
        <dbReference type="ARBA" id="ARBA00023018"/>
    </source>
</evidence>
<keyword evidence="3" id="KW-0770">Synapse</keyword>
<keyword evidence="2" id="KW-0597">Phosphoprotein</keyword>
<comment type="subcellular location">
    <subcellularLocation>
        <location evidence="4">Synapse</location>
    </subcellularLocation>
</comment>
<feature type="compositionally biased region" description="Low complexity" evidence="5">
    <location>
        <begin position="433"/>
        <end position="455"/>
    </location>
</feature>
<dbReference type="PANTHER" id="PTHR10841">
    <property type="entry name" value="SYNAPSIN"/>
    <property type="match status" value="1"/>
</dbReference>
<dbReference type="Gene3D" id="3.30.1490.20">
    <property type="entry name" value="ATP-grasp fold, A domain"/>
    <property type="match status" value="2"/>
</dbReference>
<dbReference type="InterPro" id="IPR019736">
    <property type="entry name" value="Synapsin_P_site"/>
</dbReference>
<dbReference type="SUPFAM" id="SSF52440">
    <property type="entry name" value="PreATP-grasp domain"/>
    <property type="match status" value="1"/>
</dbReference>